<organism evidence="1 2">
    <name type="scientific">Delitschia confertaspora ATCC 74209</name>
    <dbReference type="NCBI Taxonomy" id="1513339"/>
    <lineage>
        <taxon>Eukaryota</taxon>
        <taxon>Fungi</taxon>
        <taxon>Dikarya</taxon>
        <taxon>Ascomycota</taxon>
        <taxon>Pezizomycotina</taxon>
        <taxon>Dothideomycetes</taxon>
        <taxon>Pleosporomycetidae</taxon>
        <taxon>Pleosporales</taxon>
        <taxon>Delitschiaceae</taxon>
        <taxon>Delitschia</taxon>
    </lineage>
</organism>
<accession>A0A9P4MNL3</accession>
<dbReference type="AlphaFoldDB" id="A0A9P4MNL3"/>
<gene>
    <name evidence="1" type="ORF">GQ43DRAFT_217537</name>
</gene>
<proteinExistence type="predicted"/>
<comment type="caution">
    <text evidence="1">The sequence shown here is derived from an EMBL/GenBank/DDBJ whole genome shotgun (WGS) entry which is preliminary data.</text>
</comment>
<dbReference type="Proteomes" id="UP000799536">
    <property type="component" value="Unassembled WGS sequence"/>
</dbReference>
<reference evidence="1" key="1">
    <citation type="journal article" date="2020" name="Stud. Mycol.">
        <title>101 Dothideomycetes genomes: a test case for predicting lifestyles and emergence of pathogens.</title>
        <authorList>
            <person name="Haridas S."/>
            <person name="Albert R."/>
            <person name="Binder M."/>
            <person name="Bloem J."/>
            <person name="Labutti K."/>
            <person name="Salamov A."/>
            <person name="Andreopoulos B."/>
            <person name="Baker S."/>
            <person name="Barry K."/>
            <person name="Bills G."/>
            <person name="Bluhm B."/>
            <person name="Cannon C."/>
            <person name="Castanera R."/>
            <person name="Culley D."/>
            <person name="Daum C."/>
            <person name="Ezra D."/>
            <person name="Gonzalez J."/>
            <person name="Henrissat B."/>
            <person name="Kuo A."/>
            <person name="Liang C."/>
            <person name="Lipzen A."/>
            <person name="Lutzoni F."/>
            <person name="Magnuson J."/>
            <person name="Mondo S."/>
            <person name="Nolan M."/>
            <person name="Ohm R."/>
            <person name="Pangilinan J."/>
            <person name="Park H.-J."/>
            <person name="Ramirez L."/>
            <person name="Alfaro M."/>
            <person name="Sun H."/>
            <person name="Tritt A."/>
            <person name="Yoshinaga Y."/>
            <person name="Zwiers L.-H."/>
            <person name="Turgeon B."/>
            <person name="Goodwin S."/>
            <person name="Spatafora J."/>
            <person name="Crous P."/>
            <person name="Grigoriev I."/>
        </authorList>
    </citation>
    <scope>NUCLEOTIDE SEQUENCE</scope>
    <source>
        <strain evidence="1">ATCC 74209</strain>
    </source>
</reference>
<dbReference type="EMBL" id="ML994262">
    <property type="protein sequence ID" value="KAF2197226.1"/>
    <property type="molecule type" value="Genomic_DNA"/>
</dbReference>
<name>A0A9P4MNL3_9PLEO</name>
<protein>
    <submittedName>
        <fullName evidence="1">Uncharacterized protein</fullName>
    </submittedName>
</protein>
<evidence type="ECO:0000313" key="1">
    <source>
        <dbReference type="EMBL" id="KAF2197226.1"/>
    </source>
</evidence>
<keyword evidence="2" id="KW-1185">Reference proteome</keyword>
<evidence type="ECO:0000313" key="2">
    <source>
        <dbReference type="Proteomes" id="UP000799536"/>
    </source>
</evidence>
<sequence>MSSSAFMPPLPFLPSTGMLAILSISSSSYMSVSSSSSTLRLRVPVRALRVKSPSRMLSSSPAPALIVAAESDTKWLPMCVNAPSMVYRKGRYQGGTLYVERCLPRRARKFWEDVKLSRNDVAETGGR</sequence>